<sequence length="193" mass="20570">MHGAGDVRFFDRFAPLYDLVMPPAERDALAAGLAQADGEIERVVDIGGGSGRATLALPVSDPLVFDRSAGMLGRASNRGLDCVQGDARSLPFADESLDAVTVVDAFHHMPNQRTVTDEVVRVLRPGGVFVIQEFDPGTVRGRGLELAEKLVGFGSAFSAPGELTRFLEQAGLDAEVVEGGFEYTVVGKKRESH</sequence>
<protein>
    <submittedName>
        <fullName evidence="2">Class I SAM-dependent methyltransferase</fullName>
        <ecNumber evidence="2">2.1.1.-</ecNumber>
    </submittedName>
</protein>
<dbReference type="GO" id="GO:0032259">
    <property type="term" value="P:methylation"/>
    <property type="evidence" value="ECO:0007669"/>
    <property type="project" value="UniProtKB-KW"/>
</dbReference>
<dbReference type="EMBL" id="JBHTAA010000001">
    <property type="protein sequence ID" value="MFC7201959.1"/>
    <property type="molecule type" value="Genomic_DNA"/>
</dbReference>
<reference evidence="2 3" key="1">
    <citation type="journal article" date="2019" name="Int. J. Syst. Evol. Microbiol.">
        <title>The Global Catalogue of Microorganisms (GCM) 10K type strain sequencing project: providing services to taxonomists for standard genome sequencing and annotation.</title>
        <authorList>
            <consortium name="The Broad Institute Genomics Platform"/>
            <consortium name="The Broad Institute Genome Sequencing Center for Infectious Disease"/>
            <person name="Wu L."/>
            <person name="Ma J."/>
        </authorList>
    </citation>
    <scope>NUCLEOTIDE SEQUENCE [LARGE SCALE GENOMIC DNA]</scope>
    <source>
        <strain evidence="2 3">DSM 29988</strain>
    </source>
</reference>
<dbReference type="CDD" id="cd02440">
    <property type="entry name" value="AdoMet_MTases"/>
    <property type="match status" value="1"/>
</dbReference>
<evidence type="ECO:0000313" key="3">
    <source>
        <dbReference type="Proteomes" id="UP001596481"/>
    </source>
</evidence>
<dbReference type="AlphaFoldDB" id="A0ABD5Z9U6"/>
<keyword evidence="2" id="KW-0489">Methyltransferase</keyword>
<proteinExistence type="predicted"/>
<dbReference type="InterPro" id="IPR029063">
    <property type="entry name" value="SAM-dependent_MTases_sf"/>
</dbReference>
<dbReference type="EC" id="2.1.1.-" evidence="2"/>
<keyword evidence="3" id="KW-1185">Reference proteome</keyword>
<dbReference type="InterPro" id="IPR013216">
    <property type="entry name" value="Methyltransf_11"/>
</dbReference>
<name>A0ABD5Z9U6_9EURY</name>
<dbReference type="RefSeq" id="WP_390221264.1">
    <property type="nucleotide sequence ID" value="NZ_JBHTAA010000001.1"/>
</dbReference>
<dbReference type="Proteomes" id="UP001596481">
    <property type="component" value="Unassembled WGS sequence"/>
</dbReference>
<gene>
    <name evidence="2" type="ORF">ACFQJC_00380</name>
</gene>
<feature type="domain" description="Methyltransferase type 11" evidence="1">
    <location>
        <begin position="44"/>
        <end position="131"/>
    </location>
</feature>
<comment type="caution">
    <text evidence="2">The sequence shown here is derived from an EMBL/GenBank/DDBJ whole genome shotgun (WGS) entry which is preliminary data.</text>
</comment>
<keyword evidence="2" id="KW-0808">Transferase</keyword>
<dbReference type="PANTHER" id="PTHR43591">
    <property type="entry name" value="METHYLTRANSFERASE"/>
    <property type="match status" value="1"/>
</dbReference>
<dbReference type="GO" id="GO:0008168">
    <property type="term" value="F:methyltransferase activity"/>
    <property type="evidence" value="ECO:0007669"/>
    <property type="project" value="UniProtKB-KW"/>
</dbReference>
<organism evidence="2 3">
    <name type="scientific">Haloferax namakaokahaiae</name>
    <dbReference type="NCBI Taxonomy" id="1748331"/>
    <lineage>
        <taxon>Archaea</taxon>
        <taxon>Methanobacteriati</taxon>
        <taxon>Methanobacteriota</taxon>
        <taxon>Stenosarchaea group</taxon>
        <taxon>Halobacteria</taxon>
        <taxon>Halobacteriales</taxon>
        <taxon>Haloferacaceae</taxon>
        <taxon>Haloferax</taxon>
    </lineage>
</organism>
<dbReference type="Gene3D" id="3.40.50.150">
    <property type="entry name" value="Vaccinia Virus protein VP39"/>
    <property type="match status" value="1"/>
</dbReference>
<accession>A0ABD5Z9U6</accession>
<dbReference type="SUPFAM" id="SSF53335">
    <property type="entry name" value="S-adenosyl-L-methionine-dependent methyltransferases"/>
    <property type="match status" value="1"/>
</dbReference>
<dbReference type="Pfam" id="PF08241">
    <property type="entry name" value="Methyltransf_11"/>
    <property type="match status" value="1"/>
</dbReference>
<evidence type="ECO:0000259" key="1">
    <source>
        <dbReference type="Pfam" id="PF08241"/>
    </source>
</evidence>
<evidence type="ECO:0000313" key="2">
    <source>
        <dbReference type="EMBL" id="MFC7201959.1"/>
    </source>
</evidence>